<accession>A0A645DJ30</accession>
<name>A0A645DJ30_9ZZZZ</name>
<evidence type="ECO:0000313" key="2">
    <source>
        <dbReference type="EMBL" id="MPM88823.1"/>
    </source>
</evidence>
<proteinExistence type="predicted"/>
<dbReference type="AlphaFoldDB" id="A0A645DJ30"/>
<organism evidence="2">
    <name type="scientific">bioreactor metagenome</name>
    <dbReference type="NCBI Taxonomy" id="1076179"/>
    <lineage>
        <taxon>unclassified sequences</taxon>
        <taxon>metagenomes</taxon>
        <taxon>ecological metagenomes</taxon>
    </lineage>
</organism>
<reference evidence="2" key="1">
    <citation type="submission" date="2019-08" db="EMBL/GenBank/DDBJ databases">
        <authorList>
            <person name="Kucharzyk K."/>
            <person name="Murdoch R.W."/>
            <person name="Higgins S."/>
            <person name="Loffler F."/>
        </authorList>
    </citation>
    <scope>NUCLEOTIDE SEQUENCE</scope>
</reference>
<sequence length="138" mass="15992">MVHHMKQRADDADGQRAANTEDHIANLTDGVIGEQTLHIFLNERHRHADKQRHSANDHHKRADRGTGLDIVNLRHDSNREADAENFLQRGGEQREEWRLRILRSQRNPAMKRNCARFAECAEQHQHATNRAKTRNGQA</sequence>
<dbReference type="EMBL" id="VSSQ01036362">
    <property type="protein sequence ID" value="MPM88823.1"/>
    <property type="molecule type" value="Genomic_DNA"/>
</dbReference>
<gene>
    <name evidence="2" type="ORF">SDC9_135927</name>
</gene>
<protein>
    <submittedName>
        <fullName evidence="2">Uncharacterized protein</fullName>
    </submittedName>
</protein>
<comment type="caution">
    <text evidence="2">The sequence shown here is derived from an EMBL/GenBank/DDBJ whole genome shotgun (WGS) entry which is preliminary data.</text>
</comment>
<feature type="region of interest" description="Disordered" evidence="1">
    <location>
        <begin position="43"/>
        <end position="70"/>
    </location>
</feature>
<evidence type="ECO:0000256" key="1">
    <source>
        <dbReference type="SAM" id="MobiDB-lite"/>
    </source>
</evidence>